<accession>A0ABS8V5Y3</accession>
<comment type="caution">
    <text evidence="1">The sequence shown here is derived from an EMBL/GenBank/DDBJ whole genome shotgun (WGS) entry which is preliminary data.</text>
</comment>
<sequence>MRGKKGCKGAAFWVSPITIRDEGEAERGEEGDWYFGATRGVLDSYFDATRGALHKHFGATRGALHRHLDSMGNARHKQGWASRKVKSQFY</sequence>
<gene>
    <name evidence="1" type="ORF">HAX54_027818</name>
</gene>
<evidence type="ECO:0000313" key="2">
    <source>
        <dbReference type="Proteomes" id="UP000823775"/>
    </source>
</evidence>
<proteinExistence type="predicted"/>
<reference evidence="1 2" key="1">
    <citation type="journal article" date="2021" name="BMC Genomics">
        <title>Datura genome reveals duplications of psychoactive alkaloid biosynthetic genes and high mutation rate following tissue culture.</title>
        <authorList>
            <person name="Rajewski A."/>
            <person name="Carter-House D."/>
            <person name="Stajich J."/>
            <person name="Litt A."/>
        </authorList>
    </citation>
    <scope>NUCLEOTIDE SEQUENCE [LARGE SCALE GENOMIC DNA]</scope>
    <source>
        <strain evidence="1">AR-01</strain>
    </source>
</reference>
<protein>
    <submittedName>
        <fullName evidence="1">Uncharacterized protein</fullName>
    </submittedName>
</protein>
<name>A0ABS8V5Y3_DATST</name>
<evidence type="ECO:0000313" key="1">
    <source>
        <dbReference type="EMBL" id="MCD9641590.1"/>
    </source>
</evidence>
<keyword evidence="2" id="KW-1185">Reference proteome</keyword>
<organism evidence="1 2">
    <name type="scientific">Datura stramonium</name>
    <name type="common">Jimsonweed</name>
    <name type="synonym">Common thornapple</name>
    <dbReference type="NCBI Taxonomy" id="4076"/>
    <lineage>
        <taxon>Eukaryota</taxon>
        <taxon>Viridiplantae</taxon>
        <taxon>Streptophyta</taxon>
        <taxon>Embryophyta</taxon>
        <taxon>Tracheophyta</taxon>
        <taxon>Spermatophyta</taxon>
        <taxon>Magnoliopsida</taxon>
        <taxon>eudicotyledons</taxon>
        <taxon>Gunneridae</taxon>
        <taxon>Pentapetalae</taxon>
        <taxon>asterids</taxon>
        <taxon>lamiids</taxon>
        <taxon>Solanales</taxon>
        <taxon>Solanaceae</taxon>
        <taxon>Solanoideae</taxon>
        <taxon>Datureae</taxon>
        <taxon>Datura</taxon>
    </lineage>
</organism>
<dbReference type="Proteomes" id="UP000823775">
    <property type="component" value="Unassembled WGS sequence"/>
</dbReference>
<dbReference type="EMBL" id="JACEIK010003395">
    <property type="protein sequence ID" value="MCD9641590.1"/>
    <property type="molecule type" value="Genomic_DNA"/>
</dbReference>